<dbReference type="Proteomes" id="UP001151752">
    <property type="component" value="Chromosome 9"/>
</dbReference>
<dbReference type="EMBL" id="JAPFFM010000014">
    <property type="protein sequence ID" value="KAJ6715722.1"/>
    <property type="molecule type" value="Genomic_DNA"/>
</dbReference>
<proteinExistence type="predicted"/>
<accession>A0A9Q0YZJ1</accession>
<keyword evidence="2" id="KW-1185">Reference proteome</keyword>
<evidence type="ECO:0000313" key="2">
    <source>
        <dbReference type="Proteomes" id="UP001151752"/>
    </source>
</evidence>
<reference evidence="1" key="1">
    <citation type="submission" date="2022-11" db="EMBL/GenBank/DDBJ databases">
        <authorList>
            <person name="Hyden B.L."/>
            <person name="Feng K."/>
            <person name="Yates T."/>
            <person name="Jawdy S."/>
            <person name="Smart L.B."/>
            <person name="Muchero W."/>
        </authorList>
    </citation>
    <scope>NUCLEOTIDE SEQUENCE</scope>
    <source>
        <tissue evidence="1">Shoot tip</tissue>
    </source>
</reference>
<organism evidence="1 2">
    <name type="scientific">Salix koriyanagi</name>
    <dbReference type="NCBI Taxonomy" id="2511006"/>
    <lineage>
        <taxon>Eukaryota</taxon>
        <taxon>Viridiplantae</taxon>
        <taxon>Streptophyta</taxon>
        <taxon>Embryophyta</taxon>
        <taxon>Tracheophyta</taxon>
        <taxon>Spermatophyta</taxon>
        <taxon>Magnoliopsida</taxon>
        <taxon>eudicotyledons</taxon>
        <taxon>Gunneridae</taxon>
        <taxon>Pentapetalae</taxon>
        <taxon>rosids</taxon>
        <taxon>fabids</taxon>
        <taxon>Malpighiales</taxon>
        <taxon>Salicaceae</taxon>
        <taxon>Saliceae</taxon>
        <taxon>Salix</taxon>
    </lineage>
</organism>
<protein>
    <submittedName>
        <fullName evidence="1">Uncharacterized protein</fullName>
    </submittedName>
</protein>
<sequence>MADRPLPLSFLAITHEASQSIEVNFQMNITTWQSVISTDIKSHVLGGFPSRGPAAIRILMFHAYWTDINQLRFPHHVESLSVHSPPPLLLYKSFLAYSSEPRGRKLREAKHGLVGAISSTDPPCRLHLHLHLHLTCSRLLFSETKSSMHWNKLEVQVQVQVNAMLVF</sequence>
<dbReference type="AlphaFoldDB" id="A0A9Q0YZJ1"/>
<gene>
    <name evidence="1" type="ORF">OIU74_008458</name>
</gene>
<comment type="caution">
    <text evidence="1">The sequence shown here is derived from an EMBL/GenBank/DDBJ whole genome shotgun (WGS) entry which is preliminary data.</text>
</comment>
<evidence type="ECO:0000313" key="1">
    <source>
        <dbReference type="EMBL" id="KAJ6715722.1"/>
    </source>
</evidence>
<reference evidence="1" key="2">
    <citation type="journal article" date="2023" name="Int. J. Mol. Sci.">
        <title>De Novo Assembly and Annotation of 11 Diverse Shrub Willow (Salix) Genomes Reveals Novel Gene Organization in Sex-Linked Regions.</title>
        <authorList>
            <person name="Hyden B."/>
            <person name="Feng K."/>
            <person name="Yates T.B."/>
            <person name="Jawdy S."/>
            <person name="Cereghino C."/>
            <person name="Smart L.B."/>
            <person name="Muchero W."/>
        </authorList>
    </citation>
    <scope>NUCLEOTIDE SEQUENCE</scope>
    <source>
        <tissue evidence="1">Shoot tip</tissue>
    </source>
</reference>
<name>A0A9Q0YZJ1_9ROSI</name>